<feature type="compositionally biased region" description="Basic and acidic residues" evidence="4">
    <location>
        <begin position="560"/>
        <end position="579"/>
    </location>
</feature>
<dbReference type="AlphaFoldDB" id="A0AAW1IVK9"/>
<dbReference type="SUPFAM" id="SSF56784">
    <property type="entry name" value="HAD-like"/>
    <property type="match status" value="1"/>
</dbReference>
<dbReference type="Gene3D" id="3.40.50.1000">
    <property type="entry name" value="HAD superfamily/HAD-like"/>
    <property type="match status" value="1"/>
</dbReference>
<feature type="compositionally biased region" description="Basic and acidic residues" evidence="4">
    <location>
        <begin position="244"/>
        <end position="268"/>
    </location>
</feature>
<feature type="compositionally biased region" description="Basic and acidic residues" evidence="4">
    <location>
        <begin position="387"/>
        <end position="442"/>
    </location>
</feature>
<dbReference type="GO" id="GO:0043874">
    <property type="term" value="F:acireductone synthase activity"/>
    <property type="evidence" value="ECO:0007669"/>
    <property type="project" value="InterPro"/>
</dbReference>
<keyword evidence="6" id="KW-1185">Reference proteome</keyword>
<feature type="compositionally biased region" description="Polar residues" evidence="4">
    <location>
        <begin position="460"/>
        <end position="470"/>
    </location>
</feature>
<dbReference type="NCBIfam" id="TIGR01691">
    <property type="entry name" value="enolase-ppase"/>
    <property type="match status" value="1"/>
</dbReference>
<evidence type="ECO:0000256" key="2">
    <source>
        <dbReference type="ARBA" id="ARBA00022801"/>
    </source>
</evidence>
<feature type="compositionally biased region" description="Basic and acidic residues" evidence="4">
    <location>
        <begin position="587"/>
        <end position="597"/>
    </location>
</feature>
<feature type="region of interest" description="Disordered" evidence="4">
    <location>
        <begin position="221"/>
        <end position="375"/>
    </location>
</feature>
<dbReference type="PANTHER" id="PTHR20371:SF1">
    <property type="entry name" value="ENOLASE-PHOSPHATASE E1"/>
    <property type="match status" value="1"/>
</dbReference>
<feature type="compositionally biased region" description="Basic and acidic residues" evidence="4">
    <location>
        <begin position="725"/>
        <end position="752"/>
    </location>
</feature>
<feature type="compositionally biased region" description="Polar residues" evidence="4">
    <location>
        <begin position="480"/>
        <end position="490"/>
    </location>
</feature>
<feature type="compositionally biased region" description="Basic and acidic residues" evidence="4">
    <location>
        <begin position="810"/>
        <end position="822"/>
    </location>
</feature>
<evidence type="ECO:0008006" key="7">
    <source>
        <dbReference type="Google" id="ProtNLM"/>
    </source>
</evidence>
<feature type="compositionally biased region" description="Basic and acidic residues" evidence="4">
    <location>
        <begin position="659"/>
        <end position="701"/>
    </location>
</feature>
<organism evidence="5 6">
    <name type="scientific">Popillia japonica</name>
    <name type="common">Japanese beetle</name>
    <dbReference type="NCBI Taxonomy" id="7064"/>
    <lineage>
        <taxon>Eukaryota</taxon>
        <taxon>Metazoa</taxon>
        <taxon>Ecdysozoa</taxon>
        <taxon>Arthropoda</taxon>
        <taxon>Hexapoda</taxon>
        <taxon>Insecta</taxon>
        <taxon>Pterygota</taxon>
        <taxon>Neoptera</taxon>
        <taxon>Endopterygota</taxon>
        <taxon>Coleoptera</taxon>
        <taxon>Polyphaga</taxon>
        <taxon>Scarabaeiformia</taxon>
        <taxon>Scarabaeidae</taxon>
        <taxon>Rutelinae</taxon>
        <taxon>Popillia</taxon>
    </lineage>
</organism>
<protein>
    <recommendedName>
        <fullName evidence="7">Enolase-phosphatase E1</fullName>
    </recommendedName>
</protein>
<feature type="compositionally biased region" description="Basic and acidic residues" evidence="4">
    <location>
        <begin position="279"/>
        <end position="289"/>
    </location>
</feature>
<dbReference type="PANTHER" id="PTHR20371">
    <property type="entry name" value="ENOLASE-PHOSPHATASE E1"/>
    <property type="match status" value="1"/>
</dbReference>
<feature type="compositionally biased region" description="Low complexity" evidence="4">
    <location>
        <begin position="643"/>
        <end position="658"/>
    </location>
</feature>
<reference evidence="5 6" key="1">
    <citation type="journal article" date="2024" name="BMC Genomics">
        <title>De novo assembly and annotation of Popillia japonica's genome with initial clues to its potential as an invasive pest.</title>
        <authorList>
            <person name="Cucini C."/>
            <person name="Boschi S."/>
            <person name="Funari R."/>
            <person name="Cardaioli E."/>
            <person name="Iannotti N."/>
            <person name="Marturano G."/>
            <person name="Paoli F."/>
            <person name="Bruttini M."/>
            <person name="Carapelli A."/>
            <person name="Frati F."/>
            <person name="Nardi F."/>
        </authorList>
    </citation>
    <scope>NUCLEOTIDE SEQUENCE [LARGE SCALE GENOMIC DNA]</scope>
    <source>
        <strain evidence="5">DMR45628</strain>
    </source>
</reference>
<dbReference type="GO" id="GO:0019509">
    <property type="term" value="P:L-methionine salvage from methylthioadenosine"/>
    <property type="evidence" value="ECO:0007669"/>
    <property type="project" value="InterPro"/>
</dbReference>
<feature type="compositionally biased region" description="Basic and acidic residues" evidence="4">
    <location>
        <begin position="324"/>
        <end position="375"/>
    </location>
</feature>
<keyword evidence="1" id="KW-0028">Amino-acid biosynthesis</keyword>
<dbReference type="Gene3D" id="1.10.720.60">
    <property type="match status" value="1"/>
</dbReference>
<evidence type="ECO:0000256" key="4">
    <source>
        <dbReference type="SAM" id="MobiDB-lite"/>
    </source>
</evidence>
<keyword evidence="3" id="KW-0486">Methionine biosynthesis</keyword>
<evidence type="ECO:0000313" key="5">
    <source>
        <dbReference type="EMBL" id="KAK9693826.1"/>
    </source>
</evidence>
<comment type="caution">
    <text evidence="5">The sequence shown here is derived from an EMBL/GenBank/DDBJ whole genome shotgun (WGS) entry which is preliminary data.</text>
</comment>
<feature type="compositionally biased region" description="Basic and acidic residues" evidence="4">
    <location>
        <begin position="609"/>
        <end position="642"/>
    </location>
</feature>
<evidence type="ECO:0000256" key="1">
    <source>
        <dbReference type="ARBA" id="ARBA00022605"/>
    </source>
</evidence>
<dbReference type="InterPro" id="IPR023214">
    <property type="entry name" value="HAD_sf"/>
</dbReference>
<feature type="compositionally biased region" description="Basic and acidic residues" evidence="4">
    <location>
        <begin position="491"/>
        <end position="551"/>
    </location>
</feature>
<feature type="compositionally biased region" description="Polar residues" evidence="4">
    <location>
        <begin position="753"/>
        <end position="773"/>
    </location>
</feature>
<name>A0AAW1IVK9_POPJA</name>
<feature type="region of interest" description="Disordered" evidence="4">
    <location>
        <begin position="387"/>
        <end position="830"/>
    </location>
</feature>
<dbReference type="InterPro" id="IPR036412">
    <property type="entry name" value="HAD-like_sf"/>
</dbReference>
<dbReference type="EMBL" id="JASPKY010000530">
    <property type="protein sequence ID" value="KAK9693826.1"/>
    <property type="molecule type" value="Genomic_DNA"/>
</dbReference>
<dbReference type="Pfam" id="PF00702">
    <property type="entry name" value="Hydrolase"/>
    <property type="match status" value="1"/>
</dbReference>
<sequence length="830" mass="90939">MSAENESSTANSNSEKRTTSVILLDVAGTITSLNFIKETLFPYAEKHLEEQLKANWEDENVKALVKKLSSENEELTIEKELTYKKGYDDGSLKPHVYSDVPEALAIWTKTKRIAVYSRGTVESQKLFLKHTTEGDLSGHISNYFDLSVGDKQDDASYVKIAEQLSITPEELIYINDEIDEAKAAKKAGATAILIKRDGNVEIPEADSAGFTIISSLIELPTGGESGKRKNEEPETAEAPPPKVAKTENEAENKEKAAVDKKEDNKIELAIEAMEVDAVETGKGEDKKVAETVVESAPSVSESKAEKAPAATEPVVADQDVEMAEESKAPEESPPKSDETVKKTAEKTEEKPKEEKPATAASKEEEVVKTEKDVVDKMEVETKIVENKLADEVKTIDDKKKTDEVKKVEKDETKIEVTAEKTDDTKTEETKENNVPIKEKTESSETNAQKETAEKEAVSMETESSEASAKNQNEDAKNKDVTSQVSTNDTGPKQEKNIEEKKEDGKEIEEKKPEIEAGEKPSKKEKLVDGNEKMEVENKKSEETIIKKDAKGEVSTNDTGTNKEETKVEEMDAINEDKLLESSQDEDIASKKEDEIKNSESQNGVCTKEPSVKIDEKKPEAMEVETKTDEKAATSTESTDKTNDVNTVTATVDVSSNVNTKDDEKEATKDVNKKEDDTKTVDAKTETVTKDVNTEDKMKETTEECVNNLEKTKKITETNKENPAGKPEESRTAEVKSSDAIDGIDGEKMETSAKTENVNGEATTSDAMENQSDLANGTDSNSGANSSSADGVENGDDVKNNGGVNNSTTEEEIKVKKLEEKSDSNTVSVEA</sequence>
<dbReference type="Proteomes" id="UP001458880">
    <property type="component" value="Unassembled WGS sequence"/>
</dbReference>
<proteinExistence type="predicted"/>
<evidence type="ECO:0000313" key="6">
    <source>
        <dbReference type="Proteomes" id="UP001458880"/>
    </source>
</evidence>
<accession>A0AAW1IVK9</accession>
<keyword evidence="2" id="KW-0378">Hydrolase</keyword>
<dbReference type="InterPro" id="IPR023943">
    <property type="entry name" value="Enolase-ppase_E1"/>
</dbReference>
<dbReference type="GO" id="GO:0000287">
    <property type="term" value="F:magnesium ion binding"/>
    <property type="evidence" value="ECO:0007669"/>
    <property type="project" value="InterPro"/>
</dbReference>
<feature type="compositionally biased region" description="Low complexity" evidence="4">
    <location>
        <begin position="774"/>
        <end position="791"/>
    </location>
</feature>
<evidence type="ECO:0000256" key="3">
    <source>
        <dbReference type="ARBA" id="ARBA00023167"/>
    </source>
</evidence>
<feature type="compositionally biased region" description="Basic and acidic residues" evidence="4">
    <location>
        <begin position="709"/>
        <end position="719"/>
    </location>
</feature>
<gene>
    <name evidence="5" type="ORF">QE152_g33927</name>
</gene>